<accession>A0A7W7GB35</accession>
<organism evidence="2 3">
    <name type="scientific">Sphaerisporangium siamense</name>
    <dbReference type="NCBI Taxonomy" id="795645"/>
    <lineage>
        <taxon>Bacteria</taxon>
        <taxon>Bacillati</taxon>
        <taxon>Actinomycetota</taxon>
        <taxon>Actinomycetes</taxon>
        <taxon>Streptosporangiales</taxon>
        <taxon>Streptosporangiaceae</taxon>
        <taxon>Sphaerisporangium</taxon>
    </lineage>
</organism>
<feature type="region of interest" description="Disordered" evidence="1">
    <location>
        <begin position="148"/>
        <end position="183"/>
    </location>
</feature>
<name>A0A7W7GB35_9ACTN</name>
<evidence type="ECO:0000313" key="3">
    <source>
        <dbReference type="Proteomes" id="UP000542210"/>
    </source>
</evidence>
<dbReference type="EMBL" id="JACHND010000001">
    <property type="protein sequence ID" value="MBB4703027.1"/>
    <property type="molecule type" value="Genomic_DNA"/>
</dbReference>
<protein>
    <submittedName>
        <fullName evidence="2">Uncharacterized protein</fullName>
    </submittedName>
</protein>
<keyword evidence="3" id="KW-1185">Reference proteome</keyword>
<comment type="caution">
    <text evidence="2">The sequence shown here is derived from an EMBL/GenBank/DDBJ whole genome shotgun (WGS) entry which is preliminary data.</text>
</comment>
<evidence type="ECO:0000313" key="2">
    <source>
        <dbReference type="EMBL" id="MBB4703027.1"/>
    </source>
</evidence>
<dbReference type="Proteomes" id="UP000542210">
    <property type="component" value="Unassembled WGS sequence"/>
</dbReference>
<proteinExistence type="predicted"/>
<dbReference type="AlphaFoldDB" id="A0A7W7GB35"/>
<gene>
    <name evidence="2" type="ORF">BJ982_004571</name>
</gene>
<evidence type="ECO:0000256" key="1">
    <source>
        <dbReference type="SAM" id="MobiDB-lite"/>
    </source>
</evidence>
<sequence>MPRSGGCRAGMARGTRAIGARYRPAGRGMPGPGVWSGGLSRAAVARGGRNTVAGSGATVWGRVRRVARTGGHRPLCSDRGPPFATVGHHVSAPPDLTGHHQHHAFAVHRRHLTGRPRAILRRPTERLRVVPHHPTRHLRAVPCGPVRRRRAVPRGPDGRPQAMARRTPRRPQAGPPRSTGRLWAIPGRTTRHLRAIFGRTTGRGRDISPRTSGRPRAMPRRTTWRLWVAVRRGEVGGGAQGGAVEVVRGGLVVKGMGVLGRGRVEGLGVVGVAGWGARGASLVAVPWGVAHDVAPLSVVACRRMLSGSVSRRIGTGARRGTRRAESSSACR</sequence>
<reference evidence="2 3" key="1">
    <citation type="submission" date="2020-08" db="EMBL/GenBank/DDBJ databases">
        <title>Sequencing the genomes of 1000 actinobacteria strains.</title>
        <authorList>
            <person name="Klenk H.-P."/>
        </authorList>
    </citation>
    <scope>NUCLEOTIDE SEQUENCE [LARGE SCALE GENOMIC DNA]</scope>
    <source>
        <strain evidence="2 3">DSM 45784</strain>
    </source>
</reference>